<sequence>MKKITEAIVRKDASIHKVQFDRDWFYSLEDMEYFLKEDLSGVEAVSLPMEIFGETMSVKCATWEDIERYRHREPLQDFKSSVFRNKKNLEGGK</sequence>
<dbReference type="OrthoDB" id="1375307at2"/>
<protein>
    <submittedName>
        <fullName evidence="1">Uncharacterized protein</fullName>
    </submittedName>
</protein>
<evidence type="ECO:0000313" key="1">
    <source>
        <dbReference type="EMBL" id="KOS06017.1"/>
    </source>
</evidence>
<gene>
    <name evidence="1" type="ORF">AM493_08185</name>
</gene>
<comment type="caution">
    <text evidence="1">The sequence shown here is derived from an EMBL/GenBank/DDBJ whole genome shotgun (WGS) entry which is preliminary data.</text>
</comment>
<evidence type="ECO:0000313" key="2">
    <source>
        <dbReference type="Proteomes" id="UP000037755"/>
    </source>
</evidence>
<dbReference type="EMBL" id="LIYD01000005">
    <property type="protein sequence ID" value="KOS06017.1"/>
    <property type="molecule type" value="Genomic_DNA"/>
</dbReference>
<keyword evidence="2" id="KW-1185">Reference proteome</keyword>
<organism evidence="1 2">
    <name type="scientific">Flavobacterium akiainvivens</name>
    <dbReference type="NCBI Taxonomy" id="1202724"/>
    <lineage>
        <taxon>Bacteria</taxon>
        <taxon>Pseudomonadati</taxon>
        <taxon>Bacteroidota</taxon>
        <taxon>Flavobacteriia</taxon>
        <taxon>Flavobacteriales</taxon>
        <taxon>Flavobacteriaceae</taxon>
        <taxon>Flavobacterium</taxon>
    </lineage>
</organism>
<dbReference type="RefSeq" id="WP_054407476.1">
    <property type="nucleotide sequence ID" value="NZ_FOYA01000007.1"/>
</dbReference>
<reference evidence="1 2" key="1">
    <citation type="submission" date="2015-08" db="EMBL/GenBank/DDBJ databases">
        <title>Whole genome sequence of Flavobacterium akiainvivens IK-1T, from decaying Wikstroemia oahuensis, an endemic Hawaiian shrub.</title>
        <authorList>
            <person name="Wan X."/>
            <person name="Hou S."/>
            <person name="Saito J."/>
            <person name="Donachie S."/>
        </authorList>
    </citation>
    <scope>NUCLEOTIDE SEQUENCE [LARGE SCALE GENOMIC DNA]</scope>
    <source>
        <strain evidence="1 2">IK-1</strain>
    </source>
</reference>
<proteinExistence type="predicted"/>
<accession>A0A0M8MHQ8</accession>
<name>A0A0M8MHQ8_9FLAO</name>
<dbReference type="Proteomes" id="UP000037755">
    <property type="component" value="Unassembled WGS sequence"/>
</dbReference>
<dbReference type="AlphaFoldDB" id="A0A0M8MHQ8"/>
<dbReference type="PATRIC" id="fig|1202724.3.peg.1702"/>